<keyword evidence="4" id="KW-1185">Reference proteome</keyword>
<dbReference type="PANTHER" id="PTHR34136:SF1">
    <property type="entry name" value="UDP-N-ACETYL-D-MANNOSAMINURONIC ACID TRANSFERASE"/>
    <property type="match status" value="1"/>
</dbReference>
<evidence type="ECO:0000256" key="1">
    <source>
        <dbReference type="ARBA" id="ARBA00022676"/>
    </source>
</evidence>
<dbReference type="CDD" id="cd06533">
    <property type="entry name" value="Glyco_transf_WecG_TagA"/>
    <property type="match status" value="1"/>
</dbReference>
<keyword evidence="1" id="KW-0328">Glycosyltransferase</keyword>
<protein>
    <submittedName>
        <fullName evidence="3">WecB/TagA/CpsF family glycosyltransferase</fullName>
    </submittedName>
</protein>
<dbReference type="NCBIfam" id="TIGR00696">
    <property type="entry name" value="wecG_tagA_cpsF"/>
    <property type="match status" value="1"/>
</dbReference>
<gene>
    <name evidence="3" type="ORF">P7680_14040</name>
</gene>
<proteinExistence type="predicted"/>
<sequence>MSANSHNSIPRMQILGISVSVVNMAHAVTTFIEWARTGKARKVFVRDVASLMLAVKEPRLQALHENADMVTPDGMPLAWIGKLRGYGRKIGRVSGADIVDAVCAASLKTGQTHYFYGGQEGVAERMAANLAHKYPGLKVAGTFSPPWREIGPASELTDEIRNELDAIRASGADFVWIGLSSPKQDYFISKAAPYSGRGVFFAVGAAFDFHSGNVKRAPVWMQKLGLECIHRLFSDPKRLWRRYILLAPKFIWLIALENLDQGKASRNKLPQIRSRRPKSRTR</sequence>
<dbReference type="RefSeq" id="WP_114104057.1">
    <property type="nucleotide sequence ID" value="NZ_JARSBO010000007.1"/>
</dbReference>
<organism evidence="3 4">
    <name type="scientific">Thalassospira aquimaris</name>
    <dbReference type="NCBI Taxonomy" id="3037796"/>
    <lineage>
        <taxon>Bacteria</taxon>
        <taxon>Pseudomonadati</taxon>
        <taxon>Pseudomonadota</taxon>
        <taxon>Alphaproteobacteria</taxon>
        <taxon>Rhodospirillales</taxon>
        <taxon>Thalassospiraceae</taxon>
        <taxon>Thalassospira</taxon>
    </lineage>
</organism>
<name>A0ABT6GE68_9PROT</name>
<dbReference type="PANTHER" id="PTHR34136">
    <property type="match status" value="1"/>
</dbReference>
<dbReference type="Proteomes" id="UP001529180">
    <property type="component" value="Unassembled WGS sequence"/>
</dbReference>
<accession>A0ABT6GE68</accession>
<reference evidence="3 4" key="1">
    <citation type="submission" date="2023-03" db="EMBL/GenBank/DDBJ databases">
        <title>Strain FZY0004 represents a novel species in the genus Thalassospira isolated from seawater.</title>
        <authorList>
            <person name="Fu Z.-Y."/>
        </authorList>
    </citation>
    <scope>NUCLEOTIDE SEQUENCE [LARGE SCALE GENOMIC DNA]</scope>
    <source>
        <strain evidence="3 4">FZY0004</strain>
    </source>
</reference>
<dbReference type="Pfam" id="PF03808">
    <property type="entry name" value="Glyco_tran_WecG"/>
    <property type="match status" value="1"/>
</dbReference>
<evidence type="ECO:0000313" key="3">
    <source>
        <dbReference type="EMBL" id="MDG4720122.1"/>
    </source>
</evidence>
<evidence type="ECO:0000256" key="2">
    <source>
        <dbReference type="ARBA" id="ARBA00022679"/>
    </source>
</evidence>
<dbReference type="InterPro" id="IPR004629">
    <property type="entry name" value="WecG_TagA_CpsF"/>
</dbReference>
<keyword evidence="2" id="KW-0808">Transferase</keyword>
<evidence type="ECO:0000313" key="4">
    <source>
        <dbReference type="Proteomes" id="UP001529180"/>
    </source>
</evidence>
<dbReference type="EMBL" id="JARSBO010000007">
    <property type="protein sequence ID" value="MDG4720122.1"/>
    <property type="molecule type" value="Genomic_DNA"/>
</dbReference>
<comment type="caution">
    <text evidence="3">The sequence shown here is derived from an EMBL/GenBank/DDBJ whole genome shotgun (WGS) entry which is preliminary data.</text>
</comment>